<sequence length="488" mass="53653">MDSPLVSKLLTTHPNEYAAHPSLNLPQNWLDILLFYNGYPPNAPLPQEIEALITSIRHEQLPRSPIMMEAYPLPSEQGMSPKKAHEVSRMSTYVARLAKTVPGSANRVHIVDIGAGQGYLTCALRTHLPSARILALDADTAQTAGAQRWEERLLPKTHLPIDHKVVFISPDSLLAAVDDWVLETSGGDCNATEGSVPVIFVGLHACGSLTPDILRAFTKVVSTSSRRNWHPAGLVVVGCCYNLMVPTDYPPSLKHLPASAYQLAAQVPSEWIKCKSLPEKYNLEPAAALSIRKVVYRALLETVLDRSKAAPISNVKVTDTKSATVPARWSRHNTTVHSGTKQANGPAEVETPHRLGRLRDSAYTSWNNFLREAEKRLKVTFDDDVFDTELEGDIEHGRIASDTVLYNSLSSLHVLRCLLGPLIETHILRYRLDWLVLQLAGISSTNSNQTSALELHSKLVNLFDQSTGSGRNVAIVIASGSFDFFKTA</sequence>
<feature type="domain" description="Methyltransferase" evidence="1">
    <location>
        <begin position="82"/>
        <end position="244"/>
    </location>
</feature>
<dbReference type="InterPro" id="IPR029063">
    <property type="entry name" value="SAM-dependent_MTases_sf"/>
</dbReference>
<dbReference type="SUPFAM" id="SSF53335">
    <property type="entry name" value="S-adenosyl-L-methionine-dependent methyltransferases"/>
    <property type="match status" value="1"/>
</dbReference>
<accession>A0A8H4QTR8</accession>
<dbReference type="PANTHER" id="PTHR12496">
    <property type="entry name" value="CGI-41 METHYLTRANSFERASE"/>
    <property type="match status" value="1"/>
</dbReference>
<gene>
    <name evidence="2" type="ORF">D9613_006006</name>
</gene>
<name>A0A8H4QTR8_9AGAR</name>
<evidence type="ECO:0000259" key="1">
    <source>
        <dbReference type="Pfam" id="PF13679"/>
    </source>
</evidence>
<proteinExistence type="predicted"/>
<dbReference type="AlphaFoldDB" id="A0A8H4QTR8"/>
<comment type="caution">
    <text evidence="2">The sequence shown here is derived from an EMBL/GenBank/DDBJ whole genome shotgun (WGS) entry which is preliminary data.</text>
</comment>
<dbReference type="Proteomes" id="UP000521872">
    <property type="component" value="Unassembled WGS sequence"/>
</dbReference>
<reference evidence="2 3" key="1">
    <citation type="submission" date="2019-12" db="EMBL/GenBank/DDBJ databases">
        <authorList>
            <person name="Floudas D."/>
            <person name="Bentzer J."/>
            <person name="Ahren D."/>
            <person name="Johansson T."/>
            <person name="Persson P."/>
            <person name="Tunlid A."/>
        </authorList>
    </citation>
    <scope>NUCLEOTIDE SEQUENCE [LARGE SCALE GENOMIC DNA]</scope>
    <source>
        <strain evidence="2 3">CBS 102.39</strain>
    </source>
</reference>
<dbReference type="InterPro" id="IPR025714">
    <property type="entry name" value="Methyltranfer_dom"/>
</dbReference>
<dbReference type="EMBL" id="JAACJL010000030">
    <property type="protein sequence ID" value="KAF4617239.1"/>
    <property type="molecule type" value="Genomic_DNA"/>
</dbReference>
<dbReference type="Gene3D" id="3.40.50.150">
    <property type="entry name" value="Vaccinia Virus protein VP39"/>
    <property type="match status" value="1"/>
</dbReference>
<keyword evidence="3" id="KW-1185">Reference proteome</keyword>
<evidence type="ECO:0000313" key="2">
    <source>
        <dbReference type="EMBL" id="KAF4617239.1"/>
    </source>
</evidence>
<dbReference type="PANTHER" id="PTHR12496:SF0">
    <property type="entry name" value="METHYLTRANSFERASE DOMAIN-CONTAINING PROTEIN"/>
    <property type="match status" value="1"/>
</dbReference>
<evidence type="ECO:0000313" key="3">
    <source>
        <dbReference type="Proteomes" id="UP000521872"/>
    </source>
</evidence>
<protein>
    <recommendedName>
        <fullName evidence="1">Methyltransferase domain-containing protein</fullName>
    </recommendedName>
</protein>
<dbReference type="InterPro" id="IPR052220">
    <property type="entry name" value="METTL25"/>
</dbReference>
<organism evidence="2 3">
    <name type="scientific">Agrocybe pediades</name>
    <dbReference type="NCBI Taxonomy" id="84607"/>
    <lineage>
        <taxon>Eukaryota</taxon>
        <taxon>Fungi</taxon>
        <taxon>Dikarya</taxon>
        <taxon>Basidiomycota</taxon>
        <taxon>Agaricomycotina</taxon>
        <taxon>Agaricomycetes</taxon>
        <taxon>Agaricomycetidae</taxon>
        <taxon>Agaricales</taxon>
        <taxon>Agaricineae</taxon>
        <taxon>Strophariaceae</taxon>
        <taxon>Agrocybe</taxon>
    </lineage>
</organism>
<dbReference type="Pfam" id="PF13679">
    <property type="entry name" value="Methyltransf_32"/>
    <property type="match status" value="1"/>
</dbReference>